<feature type="domain" description="J" evidence="7">
    <location>
        <begin position="22"/>
        <end position="83"/>
    </location>
</feature>
<reference evidence="9" key="1">
    <citation type="submission" date="2021-01" db="EMBL/GenBank/DDBJ databases">
        <authorList>
            <person name="Corre E."/>
            <person name="Pelletier E."/>
            <person name="Niang G."/>
            <person name="Scheremetjew M."/>
            <person name="Finn R."/>
            <person name="Kale V."/>
            <person name="Holt S."/>
            <person name="Cochrane G."/>
            <person name="Meng A."/>
            <person name="Brown T."/>
            <person name="Cohen L."/>
        </authorList>
    </citation>
    <scope>NUCLEOTIDE SEQUENCE</scope>
    <source>
        <strain evidence="9">GSBS06</strain>
    </source>
</reference>
<feature type="region of interest" description="Disordered" evidence="6">
    <location>
        <begin position="387"/>
        <end position="417"/>
    </location>
</feature>
<dbReference type="GO" id="GO:0051082">
    <property type="term" value="F:unfolded protein binding"/>
    <property type="evidence" value="ECO:0007669"/>
    <property type="project" value="InterPro"/>
</dbReference>
<dbReference type="PROSITE" id="PS50076">
    <property type="entry name" value="DNAJ_2"/>
    <property type="match status" value="1"/>
</dbReference>
<dbReference type="SUPFAM" id="SSF57938">
    <property type="entry name" value="DnaJ/Hsp40 cysteine-rich domain"/>
    <property type="match status" value="1"/>
</dbReference>
<dbReference type="PROSITE" id="PS00636">
    <property type="entry name" value="DNAJ_1"/>
    <property type="match status" value="1"/>
</dbReference>
<dbReference type="FunFam" id="1.10.287.110:FF:000041">
    <property type="entry name" value="Chaperone protein DNAj, putative"/>
    <property type="match status" value="1"/>
</dbReference>
<dbReference type="Pfam" id="PF01556">
    <property type="entry name" value="DnaJ_C"/>
    <property type="match status" value="1"/>
</dbReference>
<evidence type="ECO:0008006" key="10">
    <source>
        <dbReference type="Google" id="ProtNLM"/>
    </source>
</evidence>
<evidence type="ECO:0000256" key="2">
    <source>
        <dbReference type="ARBA" id="ARBA00022737"/>
    </source>
</evidence>
<accession>A0A7S3LQ41</accession>
<evidence type="ECO:0000256" key="3">
    <source>
        <dbReference type="ARBA" id="ARBA00022771"/>
    </source>
</evidence>
<dbReference type="AlphaFoldDB" id="A0A7S3LQ41"/>
<dbReference type="Gene3D" id="2.60.260.20">
    <property type="entry name" value="Urease metallochaperone UreE, N-terminal domain"/>
    <property type="match status" value="2"/>
</dbReference>
<keyword evidence="1 5" id="KW-0479">Metal-binding</keyword>
<dbReference type="FunFam" id="2.60.260.20:FF:000003">
    <property type="entry name" value="DnaJ subfamily A member 2"/>
    <property type="match status" value="1"/>
</dbReference>
<dbReference type="Pfam" id="PF00226">
    <property type="entry name" value="DnaJ"/>
    <property type="match status" value="1"/>
</dbReference>
<dbReference type="GO" id="GO:0030544">
    <property type="term" value="F:Hsp70 protein binding"/>
    <property type="evidence" value="ECO:0007669"/>
    <property type="project" value="InterPro"/>
</dbReference>
<dbReference type="InterPro" id="IPR008971">
    <property type="entry name" value="HSP40/DnaJ_pept-bd"/>
</dbReference>
<dbReference type="SUPFAM" id="SSF49493">
    <property type="entry name" value="HSP40/DnaJ peptide-binding domain"/>
    <property type="match status" value="2"/>
</dbReference>
<dbReference type="FunFam" id="2.60.260.20:FF:000068">
    <property type="entry name" value="Chaperone protein dnaJ 3"/>
    <property type="match status" value="1"/>
</dbReference>
<dbReference type="InterPro" id="IPR036869">
    <property type="entry name" value="J_dom_sf"/>
</dbReference>
<keyword evidence="4 5" id="KW-0862">Zinc</keyword>
<dbReference type="InterPro" id="IPR001305">
    <property type="entry name" value="HSP_DnaJ_Cys-rich_dom"/>
</dbReference>
<dbReference type="Pfam" id="PF00684">
    <property type="entry name" value="DnaJ_CXXCXGXG"/>
    <property type="match status" value="1"/>
</dbReference>
<protein>
    <recommendedName>
        <fullName evidence="10">J domain-containing protein</fullName>
    </recommendedName>
</protein>
<evidence type="ECO:0000313" key="9">
    <source>
        <dbReference type="EMBL" id="CAE0436022.1"/>
    </source>
</evidence>
<dbReference type="EMBL" id="HBIN01008488">
    <property type="protein sequence ID" value="CAE0436022.1"/>
    <property type="molecule type" value="Transcribed_RNA"/>
</dbReference>
<feature type="compositionally biased region" description="Polar residues" evidence="6">
    <location>
        <begin position="407"/>
        <end position="417"/>
    </location>
</feature>
<dbReference type="InterPro" id="IPR001623">
    <property type="entry name" value="DnaJ_domain"/>
</dbReference>
<dbReference type="SUPFAM" id="SSF46565">
    <property type="entry name" value="Chaperone J-domain"/>
    <property type="match status" value="1"/>
</dbReference>
<dbReference type="GO" id="GO:0006457">
    <property type="term" value="P:protein folding"/>
    <property type="evidence" value="ECO:0007669"/>
    <property type="project" value="InterPro"/>
</dbReference>
<gene>
    <name evidence="9" type="ORF">ASTO00021_LOCUS6294</name>
</gene>
<evidence type="ECO:0000256" key="4">
    <source>
        <dbReference type="ARBA" id="ARBA00022833"/>
    </source>
</evidence>
<sequence>MFFGGGFPGMQQHDSGPVDNEEFYKLLGVDRKASTAEIKKAYRKAAIKHHPDKGGDEATFKAISEAYDCLSDPEKRETYDKYGKEGLEQGGGGGRSPDDIFNMFFGGGGRGGGRSRGPRKGEDVVHPLKMSLENLYNGKTVKLSVNRQRVKYPEGMTMETAVSSCNTCNGRGVVIKMHQIGPGMIQQVQQKCSACGATGKVYKKGVKVVKEQKILEVYVEKGMKNGQKITFSGEADEAPGQLPGDVIFVIQEKEHNTFKRKGADLLMEKEISLRQALTGFEFPLRHLDDKTLVIRSKPGEIIIPNSIKGVTDGGMPVHKRPFEKGRLFILFKVKFPKSLTKPQMQVIKSALPDTDLDDIDMSIKDSVKPEDIEEVNMIDLEGSDFGKVASSAGHGSAYESDDEDGNANGQRVQCQQS</sequence>
<dbReference type="InterPro" id="IPR002939">
    <property type="entry name" value="DnaJ_C"/>
</dbReference>
<dbReference type="InterPro" id="IPR036410">
    <property type="entry name" value="HSP_DnaJ_Cys-rich_dom_sf"/>
</dbReference>
<keyword evidence="2" id="KW-0677">Repeat</keyword>
<dbReference type="CDD" id="cd06257">
    <property type="entry name" value="DnaJ"/>
    <property type="match status" value="1"/>
</dbReference>
<organism evidence="9">
    <name type="scientific">Aplanochytrium stocchinoi</name>
    <dbReference type="NCBI Taxonomy" id="215587"/>
    <lineage>
        <taxon>Eukaryota</taxon>
        <taxon>Sar</taxon>
        <taxon>Stramenopiles</taxon>
        <taxon>Bigyra</taxon>
        <taxon>Labyrinthulomycetes</taxon>
        <taxon>Thraustochytrida</taxon>
        <taxon>Thraustochytriidae</taxon>
        <taxon>Aplanochytrium</taxon>
    </lineage>
</organism>
<evidence type="ECO:0000256" key="5">
    <source>
        <dbReference type="PROSITE-ProRule" id="PRU00546"/>
    </source>
</evidence>
<dbReference type="InterPro" id="IPR044713">
    <property type="entry name" value="DNJA1/2-like"/>
</dbReference>
<dbReference type="SMART" id="SM00271">
    <property type="entry name" value="DnaJ"/>
    <property type="match status" value="1"/>
</dbReference>
<evidence type="ECO:0000256" key="6">
    <source>
        <dbReference type="SAM" id="MobiDB-lite"/>
    </source>
</evidence>
<dbReference type="PANTHER" id="PTHR43888">
    <property type="entry name" value="DNAJ-LIKE-2, ISOFORM A-RELATED"/>
    <property type="match status" value="1"/>
</dbReference>
<evidence type="ECO:0000256" key="1">
    <source>
        <dbReference type="ARBA" id="ARBA00022723"/>
    </source>
</evidence>
<name>A0A7S3LQ41_9STRA</name>
<dbReference type="InterPro" id="IPR018253">
    <property type="entry name" value="DnaJ_domain_CS"/>
</dbReference>
<evidence type="ECO:0000259" key="7">
    <source>
        <dbReference type="PROSITE" id="PS50076"/>
    </source>
</evidence>
<dbReference type="FunFam" id="2.10.230.10:FF:000001">
    <property type="entry name" value="DnaJ subfamily A member 2"/>
    <property type="match status" value="1"/>
</dbReference>
<dbReference type="GO" id="GO:0008270">
    <property type="term" value="F:zinc ion binding"/>
    <property type="evidence" value="ECO:0007669"/>
    <property type="project" value="UniProtKB-KW"/>
</dbReference>
<dbReference type="PROSITE" id="PS51188">
    <property type="entry name" value="ZF_CR"/>
    <property type="match status" value="1"/>
</dbReference>
<proteinExistence type="predicted"/>
<evidence type="ECO:0000259" key="8">
    <source>
        <dbReference type="PROSITE" id="PS51188"/>
    </source>
</evidence>
<keyword evidence="3 5" id="KW-0863">Zinc-finger</keyword>
<dbReference type="Gene3D" id="1.10.287.110">
    <property type="entry name" value="DnaJ domain"/>
    <property type="match status" value="1"/>
</dbReference>
<dbReference type="CDD" id="cd10747">
    <property type="entry name" value="DnaJ_C"/>
    <property type="match status" value="1"/>
</dbReference>
<feature type="zinc finger region" description="CR-type" evidence="5">
    <location>
        <begin position="138"/>
        <end position="218"/>
    </location>
</feature>
<dbReference type="Gene3D" id="2.10.230.10">
    <property type="entry name" value="Heat shock protein DnaJ, cysteine-rich domain"/>
    <property type="match status" value="1"/>
</dbReference>
<feature type="domain" description="CR-type" evidence="8">
    <location>
        <begin position="138"/>
        <end position="218"/>
    </location>
</feature>
<dbReference type="PRINTS" id="PR00625">
    <property type="entry name" value="JDOMAIN"/>
</dbReference>